<protein>
    <submittedName>
        <fullName evidence="1">LANO_0D06260g1_1</fullName>
    </submittedName>
</protein>
<keyword evidence="2" id="KW-1185">Reference proteome</keyword>
<evidence type="ECO:0000313" key="1">
    <source>
        <dbReference type="EMBL" id="SCU89755.1"/>
    </source>
</evidence>
<dbReference type="EMBL" id="LT598448">
    <property type="protein sequence ID" value="SCU89755.1"/>
    <property type="molecule type" value="Genomic_DNA"/>
</dbReference>
<dbReference type="OrthoDB" id="5582146at2759"/>
<accession>A0A1G4JHM0</accession>
<proteinExistence type="predicted"/>
<organism evidence="1 2">
    <name type="scientific">Lachancea nothofagi CBS 11611</name>
    <dbReference type="NCBI Taxonomy" id="1266666"/>
    <lineage>
        <taxon>Eukaryota</taxon>
        <taxon>Fungi</taxon>
        <taxon>Dikarya</taxon>
        <taxon>Ascomycota</taxon>
        <taxon>Saccharomycotina</taxon>
        <taxon>Saccharomycetes</taxon>
        <taxon>Saccharomycetales</taxon>
        <taxon>Saccharomycetaceae</taxon>
        <taxon>Lachancea</taxon>
    </lineage>
</organism>
<name>A0A1G4JHM0_9SACH</name>
<gene>
    <name evidence="1" type="ORF">LANO_0D06260G</name>
</gene>
<evidence type="ECO:0000313" key="2">
    <source>
        <dbReference type="Proteomes" id="UP000189911"/>
    </source>
</evidence>
<dbReference type="AlphaFoldDB" id="A0A1G4JHM0"/>
<reference evidence="2" key="1">
    <citation type="submission" date="2016-03" db="EMBL/GenBank/DDBJ databases">
        <authorList>
            <person name="Devillers Hugo."/>
        </authorList>
    </citation>
    <scope>NUCLEOTIDE SEQUENCE [LARGE SCALE GENOMIC DNA]</scope>
</reference>
<sequence length="285" mass="32448">MDTSDPSLPPMGAALPASLAFRKNVVCYTSDASTVVEFLQTLQLPYSIWDDYDCIEAKSKPETGMVLVLPNVDKTLALQQDKLAKYLQVMRSQDTPFFTAIATVSPGFVPYAHMTAYLKRQFWFACAEPRPQDLVELSEDEIEPLKVTLRQVHVHPSVRRYVLDIIVHLRIHRFAKQASGGGCSTRALGDMLELCQTLALAQDRSFVIPDLVKLASEWYFPFHLELIQDPRHEISLQFGSDPDLVTQLIDKLHSFSLQRTQETQYPLYFQYMVLRDVLEKIVPAI</sequence>
<dbReference type="Gene3D" id="1.10.8.80">
    <property type="entry name" value="Magnesium chelatase subunit I, C-Terminal domain"/>
    <property type="match status" value="1"/>
</dbReference>
<dbReference type="Proteomes" id="UP000189911">
    <property type="component" value="Chromosome D"/>
</dbReference>